<dbReference type="PANTHER" id="PTHR13084">
    <property type="entry name" value="T-CELL LYMPHOMA BREAKPOINT-ASSOCIATED TARGET 1-RELATED"/>
    <property type="match status" value="1"/>
</dbReference>
<keyword evidence="5 7" id="KW-1133">Transmembrane helix</keyword>
<feature type="transmembrane region" description="Helical" evidence="7">
    <location>
        <begin position="194"/>
        <end position="212"/>
    </location>
</feature>
<sequence length="251" mass="29171">MIRDFLTLPWHAWSRTAPWLQDLRRAVLTCDLSLWHGTDEEALLLMGWDVPHLFWSAESLQISILERQIFDFLGYQWAPILTNFIHIITVILGLFGTVQFRPRYVTGYAVWLVLWVAWNVFIICFYLEVGDLSKDTDLIMTFNISMHRSWWMENGPGCRVTPVTPPPSWAPEDHRYISITSCLLEYQYVEVAHSSLQIILALAGFIYACYVVKLISEEEDSFDFIGGFDSYGYQGPQKTSHLQLQPMYMAK</sequence>
<evidence type="ECO:0000256" key="5">
    <source>
        <dbReference type="ARBA" id="ARBA00022989"/>
    </source>
</evidence>
<evidence type="ECO:0000256" key="4">
    <source>
        <dbReference type="ARBA" id="ARBA00022692"/>
    </source>
</evidence>
<protein>
    <recommendedName>
        <fullName evidence="7">Sodium/potassium-transporting ATPase subunit beta-1-interacting protein</fullName>
        <shortName evidence="7">Na(+)/K(+)-transporting ATPase subunit beta-1-interacting protein</shortName>
    </recommendedName>
</protein>
<keyword evidence="6 7" id="KW-0472">Membrane</keyword>
<reference evidence="8" key="1">
    <citation type="submission" date="2025-08" db="UniProtKB">
        <authorList>
            <consortium name="Ensembl"/>
        </authorList>
    </citation>
    <scope>IDENTIFICATION</scope>
</reference>
<proteinExistence type="inferred from homology"/>
<dbReference type="GO" id="GO:0002028">
    <property type="term" value="P:regulation of sodium ion transport"/>
    <property type="evidence" value="ECO:0007669"/>
    <property type="project" value="UniProtKB-UniRule"/>
</dbReference>
<feature type="transmembrane region" description="Helical" evidence="7">
    <location>
        <begin position="77"/>
        <end position="96"/>
    </location>
</feature>
<accession>A0A8C2D7M8</accession>
<evidence type="ECO:0000313" key="9">
    <source>
        <dbReference type="Proteomes" id="UP000694701"/>
    </source>
</evidence>
<keyword evidence="4 7" id="KW-0812">Transmembrane</keyword>
<dbReference type="Ensembl" id="ENSCCRT00020024275.1">
    <property type="protein sequence ID" value="ENSCCRP00020022089.1"/>
    <property type="gene ID" value="ENSCCRG00020010335.1"/>
</dbReference>
<evidence type="ECO:0000256" key="1">
    <source>
        <dbReference type="ARBA" id="ARBA00004651"/>
    </source>
</evidence>
<keyword evidence="3 7" id="KW-1003">Cell membrane</keyword>
<dbReference type="Pfam" id="PF05640">
    <property type="entry name" value="NKAIN"/>
    <property type="match status" value="1"/>
</dbReference>
<evidence type="ECO:0000256" key="6">
    <source>
        <dbReference type="ARBA" id="ARBA00023136"/>
    </source>
</evidence>
<dbReference type="GO" id="GO:0005886">
    <property type="term" value="C:plasma membrane"/>
    <property type="evidence" value="ECO:0007669"/>
    <property type="project" value="UniProtKB-SubCell"/>
</dbReference>
<comment type="similarity">
    <text evidence="2 7">Belongs to the NKAIN family.</text>
</comment>
<comment type="subcellular location">
    <subcellularLocation>
        <location evidence="1 7">Cell membrane</location>
        <topology evidence="1 7">Multi-pass membrane protein</topology>
    </subcellularLocation>
</comment>
<organism evidence="8 9">
    <name type="scientific">Cyprinus carpio</name>
    <name type="common">Common carp</name>
    <dbReference type="NCBI Taxonomy" id="7962"/>
    <lineage>
        <taxon>Eukaryota</taxon>
        <taxon>Metazoa</taxon>
        <taxon>Chordata</taxon>
        <taxon>Craniata</taxon>
        <taxon>Vertebrata</taxon>
        <taxon>Euteleostomi</taxon>
        <taxon>Actinopterygii</taxon>
        <taxon>Neopterygii</taxon>
        <taxon>Teleostei</taxon>
        <taxon>Ostariophysi</taxon>
        <taxon>Cypriniformes</taxon>
        <taxon>Cyprinidae</taxon>
        <taxon>Cyprininae</taxon>
        <taxon>Cyprinus</taxon>
    </lineage>
</organism>
<dbReference type="InterPro" id="IPR008516">
    <property type="entry name" value="Na/K-Atpase_Interacting"/>
</dbReference>
<dbReference type="PANTHER" id="PTHR13084:SF3">
    <property type="entry name" value="SODIUM_POTASSIUM-TRANSPORTING ATPASE SUBUNIT BETA-1-INTERACTING PROTEIN 2"/>
    <property type="match status" value="1"/>
</dbReference>
<evidence type="ECO:0000256" key="7">
    <source>
        <dbReference type="RuleBase" id="RU368041"/>
    </source>
</evidence>
<dbReference type="Proteomes" id="UP000694701">
    <property type="component" value="Unplaced"/>
</dbReference>
<feature type="transmembrane region" description="Helical" evidence="7">
    <location>
        <begin position="108"/>
        <end position="129"/>
    </location>
</feature>
<dbReference type="AlphaFoldDB" id="A0A8C2D7M8"/>
<evidence type="ECO:0000313" key="8">
    <source>
        <dbReference type="Ensembl" id="ENSCCRP00020022089.1"/>
    </source>
</evidence>
<name>A0A8C2D7M8_CYPCA</name>
<evidence type="ECO:0000256" key="2">
    <source>
        <dbReference type="ARBA" id="ARBA00006364"/>
    </source>
</evidence>
<evidence type="ECO:0000256" key="3">
    <source>
        <dbReference type="ARBA" id="ARBA00022475"/>
    </source>
</evidence>